<proteinExistence type="predicted"/>
<feature type="compositionally biased region" description="Pro residues" evidence="1">
    <location>
        <begin position="105"/>
        <end position="124"/>
    </location>
</feature>
<gene>
    <name evidence="3" type="ORF">Spa11_12280</name>
</gene>
<evidence type="ECO:0000256" key="1">
    <source>
        <dbReference type="SAM" id="MobiDB-lite"/>
    </source>
</evidence>
<organism evidence="3 4">
    <name type="scientific">Botrimarina mediterranea</name>
    <dbReference type="NCBI Taxonomy" id="2528022"/>
    <lineage>
        <taxon>Bacteria</taxon>
        <taxon>Pseudomonadati</taxon>
        <taxon>Planctomycetota</taxon>
        <taxon>Planctomycetia</taxon>
        <taxon>Pirellulales</taxon>
        <taxon>Lacipirellulaceae</taxon>
        <taxon>Botrimarina</taxon>
    </lineage>
</organism>
<sequence length="124" mass="13035" precursor="true">MPNYLLRSVALLTVSVAFSSDAFAAERTGRSTGQKRVTNPFAVSIYSRLVSNPFGLPALSAAPGTVPATETASDPVTPAPLIAQEPVASLDAIELTPASIATRPPYRPPVRSPFRPPPRPPFAP</sequence>
<accession>A0A518K5G8</accession>
<dbReference type="AlphaFoldDB" id="A0A518K5G8"/>
<feature type="signal peptide" evidence="2">
    <location>
        <begin position="1"/>
        <end position="24"/>
    </location>
</feature>
<dbReference type="KEGG" id="bmei:Spa11_12280"/>
<evidence type="ECO:0000256" key="2">
    <source>
        <dbReference type="SAM" id="SignalP"/>
    </source>
</evidence>
<evidence type="ECO:0000313" key="3">
    <source>
        <dbReference type="EMBL" id="QDV73040.1"/>
    </source>
</evidence>
<protein>
    <submittedName>
        <fullName evidence="3">Uncharacterized protein</fullName>
    </submittedName>
</protein>
<keyword evidence="2" id="KW-0732">Signal</keyword>
<feature type="region of interest" description="Disordered" evidence="1">
    <location>
        <begin position="98"/>
        <end position="124"/>
    </location>
</feature>
<dbReference type="EMBL" id="CP036349">
    <property type="protein sequence ID" value="QDV73040.1"/>
    <property type="molecule type" value="Genomic_DNA"/>
</dbReference>
<keyword evidence="4" id="KW-1185">Reference proteome</keyword>
<feature type="region of interest" description="Disordered" evidence="1">
    <location>
        <begin position="60"/>
        <end position="79"/>
    </location>
</feature>
<name>A0A518K5G8_9BACT</name>
<dbReference type="RefSeq" id="WP_145109342.1">
    <property type="nucleotide sequence ID" value="NZ_CP036349.1"/>
</dbReference>
<reference evidence="3 4" key="1">
    <citation type="submission" date="2019-02" db="EMBL/GenBank/DDBJ databases">
        <title>Deep-cultivation of Planctomycetes and their phenomic and genomic characterization uncovers novel biology.</title>
        <authorList>
            <person name="Wiegand S."/>
            <person name="Jogler M."/>
            <person name="Boedeker C."/>
            <person name="Pinto D."/>
            <person name="Vollmers J."/>
            <person name="Rivas-Marin E."/>
            <person name="Kohn T."/>
            <person name="Peeters S.H."/>
            <person name="Heuer A."/>
            <person name="Rast P."/>
            <person name="Oberbeckmann S."/>
            <person name="Bunk B."/>
            <person name="Jeske O."/>
            <person name="Meyerdierks A."/>
            <person name="Storesund J.E."/>
            <person name="Kallscheuer N."/>
            <person name="Luecker S."/>
            <person name="Lage O.M."/>
            <person name="Pohl T."/>
            <person name="Merkel B.J."/>
            <person name="Hornburger P."/>
            <person name="Mueller R.-W."/>
            <person name="Bruemmer F."/>
            <person name="Labrenz M."/>
            <person name="Spormann A.M."/>
            <person name="Op den Camp H."/>
            <person name="Overmann J."/>
            <person name="Amann R."/>
            <person name="Jetten M.S.M."/>
            <person name="Mascher T."/>
            <person name="Medema M.H."/>
            <person name="Devos D.P."/>
            <person name="Kaster A.-K."/>
            <person name="Ovreas L."/>
            <person name="Rohde M."/>
            <person name="Galperin M.Y."/>
            <person name="Jogler C."/>
        </authorList>
    </citation>
    <scope>NUCLEOTIDE SEQUENCE [LARGE SCALE GENOMIC DNA]</scope>
    <source>
        <strain evidence="3 4">Spa11</strain>
    </source>
</reference>
<feature type="chain" id="PRO_5022205925" evidence="2">
    <location>
        <begin position="25"/>
        <end position="124"/>
    </location>
</feature>
<dbReference type="Proteomes" id="UP000316426">
    <property type="component" value="Chromosome"/>
</dbReference>
<evidence type="ECO:0000313" key="4">
    <source>
        <dbReference type="Proteomes" id="UP000316426"/>
    </source>
</evidence>